<dbReference type="PROSITE" id="PS01000">
    <property type="entry name" value="SDH_CYT_1"/>
    <property type="match status" value="1"/>
</dbReference>
<dbReference type="Proteomes" id="UP000006310">
    <property type="component" value="Chromosome 5"/>
</dbReference>
<evidence type="ECO:0000313" key="10">
    <source>
        <dbReference type="Proteomes" id="UP000006310"/>
    </source>
</evidence>
<dbReference type="GO" id="GO:0009055">
    <property type="term" value="F:electron transfer activity"/>
    <property type="evidence" value="ECO:0007669"/>
    <property type="project" value="InterPro"/>
</dbReference>
<keyword evidence="4" id="KW-0479">Metal-binding</keyword>
<dbReference type="InterPro" id="IPR034804">
    <property type="entry name" value="SQR/QFR_C/D"/>
</dbReference>
<keyword evidence="3 8" id="KW-0812">Transmembrane</keyword>
<comment type="subcellular location">
    <subcellularLocation>
        <location evidence="1">Membrane</location>
        <topology evidence="1">Multi-pass membrane protein</topology>
    </subcellularLocation>
</comment>
<dbReference type="PROSITE" id="PS01001">
    <property type="entry name" value="SDH_CYT_2"/>
    <property type="match status" value="1"/>
</dbReference>
<reference evidence="9 10" key="1">
    <citation type="journal article" date="2011" name="Proc. Natl. Acad. Sci. U.S.A.">
        <title>Evolutionary erosion of yeast sex chromosomes by mating-type switching accidents.</title>
        <authorList>
            <person name="Gordon J.L."/>
            <person name="Armisen D."/>
            <person name="Proux-Wera E."/>
            <person name="Oheigeartaigh S.S."/>
            <person name="Byrne K.P."/>
            <person name="Wolfe K.H."/>
        </authorList>
    </citation>
    <scope>NUCLEOTIDE SEQUENCE [LARGE SCALE GENOMIC DNA]</scope>
    <source>
        <strain evidence="10">ATCC MYA-139 / BCRC 22969 / CBS 8797 / CCRC 22969 / KCTC 17520 / NBRC 10181 / NCYC 3082</strain>
    </source>
</reference>
<dbReference type="NCBIfam" id="TIGR02970">
    <property type="entry name" value="succ_dehyd_cytB"/>
    <property type="match status" value="1"/>
</dbReference>
<dbReference type="eggNOG" id="KOG0449">
    <property type="taxonomic scope" value="Eukaryota"/>
</dbReference>
<dbReference type="RefSeq" id="XP_022464736.1">
    <property type="nucleotide sequence ID" value="XM_022608217.1"/>
</dbReference>
<name>J7R6M7_HUIN7</name>
<evidence type="ECO:0000256" key="6">
    <source>
        <dbReference type="ARBA" id="ARBA00023004"/>
    </source>
</evidence>
<gene>
    <name evidence="9" type="primary">KNAG0E02290</name>
    <name evidence="9" type="ordered locus">KNAG_0E02290</name>
</gene>
<dbReference type="Gene3D" id="1.20.1300.10">
    <property type="entry name" value="Fumarate reductase/succinate dehydrogenase, transmembrane subunit"/>
    <property type="match status" value="1"/>
</dbReference>
<dbReference type="GO" id="GO:0046872">
    <property type="term" value="F:metal ion binding"/>
    <property type="evidence" value="ECO:0007669"/>
    <property type="project" value="UniProtKB-KW"/>
</dbReference>
<evidence type="ECO:0000256" key="5">
    <source>
        <dbReference type="ARBA" id="ARBA00022989"/>
    </source>
</evidence>
<protein>
    <submittedName>
        <fullName evidence="9">Uncharacterized protein</fullName>
    </submittedName>
</protein>
<evidence type="ECO:0000313" key="9">
    <source>
        <dbReference type="EMBL" id="CCK70490.1"/>
    </source>
</evidence>
<feature type="transmembrane region" description="Helical" evidence="8">
    <location>
        <begin position="70"/>
        <end position="92"/>
    </location>
</feature>
<evidence type="ECO:0000256" key="8">
    <source>
        <dbReference type="SAM" id="Phobius"/>
    </source>
</evidence>
<dbReference type="EMBL" id="HE978318">
    <property type="protein sequence ID" value="CCK70490.1"/>
    <property type="molecule type" value="Genomic_DNA"/>
</dbReference>
<sequence>MSFPVPVSARNCTMLWRSRGRRMFSLRPLSMIGKKDTSILESQRAKRPISPHLTIYEPEISWYLSSLHRITGIFLGTGFFVLTISVGIGSLFGGEDCRSTAVVRITEWYRHNVNAKLDYGMRAVTAYFFAFHGWNGVRHLVWDMGKELSNCGVYRTGVGVLVLSVLTGAYSLSRT</sequence>
<dbReference type="HOGENOM" id="CLU_094691_0_0_1"/>
<reference evidence="10" key="2">
    <citation type="submission" date="2012-08" db="EMBL/GenBank/DDBJ databases">
        <title>Genome sequence of Kazachstania naganishii.</title>
        <authorList>
            <person name="Gordon J.L."/>
            <person name="Armisen D."/>
            <person name="Proux-Wera E."/>
            <person name="OhEigeartaigh S.S."/>
            <person name="Byrne K.P."/>
            <person name="Wolfe K.H."/>
        </authorList>
    </citation>
    <scope>NUCLEOTIDE SEQUENCE [LARGE SCALE GENOMIC DNA]</scope>
    <source>
        <strain evidence="10">ATCC MYA-139 / BCRC 22969 / CBS 8797 / CCRC 22969 / KCTC 17520 / NBRC 10181 / NCYC 3082</strain>
    </source>
</reference>
<keyword evidence="2" id="KW-0349">Heme</keyword>
<keyword evidence="5 8" id="KW-1133">Transmembrane helix</keyword>
<dbReference type="InterPro" id="IPR014314">
    <property type="entry name" value="Succ_DH_cytb556"/>
</dbReference>
<dbReference type="KEGG" id="kng:KNAG_0E02290"/>
<organism evidence="9 10">
    <name type="scientific">Huiozyma naganishii (strain ATCC MYA-139 / BCRC 22969 / CBS 8797 / KCTC 17520 / NBRC 10181 / NCYC 3082 / Yp74L-3)</name>
    <name type="common">Yeast</name>
    <name type="synonym">Kazachstania naganishii</name>
    <dbReference type="NCBI Taxonomy" id="1071383"/>
    <lineage>
        <taxon>Eukaryota</taxon>
        <taxon>Fungi</taxon>
        <taxon>Dikarya</taxon>
        <taxon>Ascomycota</taxon>
        <taxon>Saccharomycotina</taxon>
        <taxon>Saccharomycetes</taxon>
        <taxon>Saccharomycetales</taxon>
        <taxon>Saccharomycetaceae</taxon>
        <taxon>Huiozyma</taxon>
    </lineage>
</organism>
<dbReference type="OMA" id="PHDATHY"/>
<dbReference type="InterPro" id="IPR000701">
    <property type="entry name" value="SuccDH_FuR_B_TM-su"/>
</dbReference>
<dbReference type="GO" id="GO:0006099">
    <property type="term" value="P:tricarboxylic acid cycle"/>
    <property type="evidence" value="ECO:0007669"/>
    <property type="project" value="InterPro"/>
</dbReference>
<dbReference type="AlphaFoldDB" id="J7R6M7"/>
<dbReference type="GO" id="GO:0006121">
    <property type="term" value="P:mitochondrial electron transport, succinate to ubiquinone"/>
    <property type="evidence" value="ECO:0007669"/>
    <property type="project" value="TreeGrafter"/>
</dbReference>
<dbReference type="PANTHER" id="PTHR10978:SF5">
    <property type="entry name" value="SUCCINATE DEHYDROGENASE CYTOCHROME B560 SUBUNIT, MITOCHONDRIAL"/>
    <property type="match status" value="1"/>
</dbReference>
<evidence type="ECO:0000256" key="2">
    <source>
        <dbReference type="ARBA" id="ARBA00022617"/>
    </source>
</evidence>
<dbReference type="Pfam" id="PF01127">
    <property type="entry name" value="Sdh_cyt"/>
    <property type="match status" value="1"/>
</dbReference>
<dbReference type="SUPFAM" id="SSF81343">
    <property type="entry name" value="Fumarate reductase respiratory complex transmembrane subunits"/>
    <property type="match status" value="1"/>
</dbReference>
<evidence type="ECO:0000256" key="3">
    <source>
        <dbReference type="ARBA" id="ARBA00022692"/>
    </source>
</evidence>
<dbReference type="STRING" id="1071383.J7R6M7"/>
<evidence type="ECO:0000256" key="1">
    <source>
        <dbReference type="ARBA" id="ARBA00004141"/>
    </source>
</evidence>
<dbReference type="OrthoDB" id="588261at2759"/>
<keyword evidence="6" id="KW-0408">Iron</keyword>
<evidence type="ECO:0000256" key="4">
    <source>
        <dbReference type="ARBA" id="ARBA00022723"/>
    </source>
</evidence>
<keyword evidence="7 8" id="KW-0472">Membrane</keyword>
<evidence type="ECO:0000256" key="7">
    <source>
        <dbReference type="ARBA" id="ARBA00023136"/>
    </source>
</evidence>
<feature type="transmembrane region" description="Helical" evidence="8">
    <location>
        <begin position="152"/>
        <end position="172"/>
    </location>
</feature>
<dbReference type="GO" id="GO:0031966">
    <property type="term" value="C:mitochondrial membrane"/>
    <property type="evidence" value="ECO:0007669"/>
    <property type="project" value="UniProtKB-ARBA"/>
</dbReference>
<dbReference type="CDD" id="cd03499">
    <property type="entry name" value="SQR_TypeC_SdhC"/>
    <property type="match status" value="1"/>
</dbReference>
<keyword evidence="10" id="KW-1185">Reference proteome</keyword>
<accession>J7R6M7</accession>
<dbReference type="GeneID" id="34526190"/>
<proteinExistence type="predicted"/>
<dbReference type="InterPro" id="IPR018495">
    <property type="entry name" value="Succ_DH_cyt_bsu_CS"/>
</dbReference>
<dbReference type="PANTHER" id="PTHR10978">
    <property type="entry name" value="SUCCINATE DEHYDROGENASE CYTOCHROME B560 SUBUNIT"/>
    <property type="match status" value="1"/>
</dbReference>